<evidence type="ECO:0000313" key="2">
    <source>
        <dbReference type="EMBL" id="MIU25888.1"/>
    </source>
</evidence>
<comment type="caution">
    <text evidence="3">The sequence shown here is derived from an EMBL/GenBank/DDBJ whole genome shotgun (WGS) entry which is preliminary data.</text>
</comment>
<dbReference type="Proteomes" id="UP000873581">
    <property type="component" value="Unassembled WGS sequence"/>
</dbReference>
<evidence type="ECO:0000313" key="3">
    <source>
        <dbReference type="EMBL" id="PDN87352.1"/>
    </source>
</evidence>
<dbReference type="EMBL" id="RSTY01000007">
    <property type="protein sequence ID" value="MIU25888.1"/>
    <property type="molecule type" value="Genomic_DNA"/>
</dbReference>
<dbReference type="Proteomes" id="UP000839515">
    <property type="component" value="Unassembled WGS sequence"/>
</dbReference>
<dbReference type="EMBL" id="RSTU01000013">
    <property type="protein sequence ID" value="MIT91909.1"/>
    <property type="molecule type" value="Genomic_DNA"/>
</dbReference>
<reference evidence="2" key="2">
    <citation type="submission" date="2018-07" db="EMBL/GenBank/DDBJ databases">
        <authorList>
            <consortium name="GenomeTrakr network: Whole genome sequencing for foodborne pathogen traceback"/>
        </authorList>
    </citation>
    <scope>NUCLEOTIDE SEQUENCE [LARGE SCALE GENOMIC DNA]</scope>
    <source>
        <strain evidence="1">CFSAN034428</strain>
        <strain evidence="2">MOD1-Lipp-451</strain>
    </source>
</reference>
<reference evidence="3" key="1">
    <citation type="submission" date="2017-08" db="EMBL/GenBank/DDBJ databases">
        <title>Whole genome sequencing of Salmonella enterica.</title>
        <authorList>
            <person name="Bell R."/>
            <person name="Levy K."/>
        </authorList>
    </citation>
    <scope>NUCLEOTIDE SEQUENCE [LARGE SCALE GENOMIC DNA]</scope>
    <source>
        <strain evidence="3">CFSAN060805</strain>
    </source>
</reference>
<organism evidence="3">
    <name type="scientific">Salmonella enterica</name>
    <name type="common">Salmonella choleraesuis</name>
    <dbReference type="NCBI Taxonomy" id="28901"/>
    <lineage>
        <taxon>Bacteria</taxon>
        <taxon>Pseudomonadati</taxon>
        <taxon>Pseudomonadota</taxon>
        <taxon>Gammaproteobacteria</taxon>
        <taxon>Enterobacterales</taxon>
        <taxon>Enterobacteriaceae</taxon>
        <taxon>Salmonella</taxon>
    </lineage>
</organism>
<evidence type="ECO:0000313" key="1">
    <source>
        <dbReference type="EMBL" id="MIT91909.1"/>
    </source>
</evidence>
<accession>A0A2A6DCZ7</accession>
<name>A0A2A6DCZ7_SALER</name>
<proteinExistence type="predicted"/>
<dbReference type="AlphaFoldDB" id="A0A2A6DCZ7"/>
<dbReference type="Proteomes" id="UP000885302">
    <property type="component" value="Unassembled WGS sequence"/>
</dbReference>
<sequence length="63" mass="7711">MALYKKWFYLCIFLRNSDFLLPTYYIFNDLSYIEVPMTLCFNCENSFYPLEANLLNTYDYNAY</sequence>
<protein>
    <submittedName>
        <fullName evidence="3">Uncharacterized protein</fullName>
    </submittedName>
</protein>
<dbReference type="EMBL" id="NPLM01000002">
    <property type="protein sequence ID" value="PDN87352.1"/>
    <property type="molecule type" value="Genomic_DNA"/>
</dbReference>
<gene>
    <name evidence="1" type="ORF">ATP91_16660</name>
    <name evidence="2" type="ORF">ATR96_13580</name>
    <name evidence="3" type="ORF">CIC26_08245</name>
</gene>